<dbReference type="GO" id="GO:0000981">
    <property type="term" value="F:DNA-binding transcription factor activity, RNA polymerase II-specific"/>
    <property type="evidence" value="ECO:0007669"/>
    <property type="project" value="TreeGrafter"/>
</dbReference>
<dbReference type="InterPro" id="IPR022210">
    <property type="entry name" value="TF_GCR1-like"/>
</dbReference>
<dbReference type="PANTHER" id="PTHR37784:SF2">
    <property type="entry name" value="HIGH-OSMOLARITY-INDUCED TRANSCRIPTION PROTEIN 1"/>
    <property type="match status" value="1"/>
</dbReference>
<accession>A0AAE0NHQ3</accession>
<evidence type="ECO:0000256" key="1">
    <source>
        <dbReference type="SAM" id="MobiDB-lite"/>
    </source>
</evidence>
<protein>
    <submittedName>
        <fullName evidence="3">Transcriptional activator of glycolytic enzymes-domain-containing protein</fullName>
    </submittedName>
</protein>
<dbReference type="GO" id="GO:0000978">
    <property type="term" value="F:RNA polymerase II cis-regulatory region sequence-specific DNA binding"/>
    <property type="evidence" value="ECO:0007669"/>
    <property type="project" value="TreeGrafter"/>
</dbReference>
<evidence type="ECO:0000313" key="3">
    <source>
        <dbReference type="EMBL" id="KAK3381748.1"/>
    </source>
</evidence>
<reference evidence="3" key="1">
    <citation type="journal article" date="2023" name="Mol. Phylogenet. Evol.">
        <title>Genome-scale phylogeny and comparative genomics of the fungal order Sordariales.</title>
        <authorList>
            <person name="Hensen N."/>
            <person name="Bonometti L."/>
            <person name="Westerberg I."/>
            <person name="Brannstrom I.O."/>
            <person name="Guillou S."/>
            <person name="Cros-Aarteil S."/>
            <person name="Calhoun S."/>
            <person name="Haridas S."/>
            <person name="Kuo A."/>
            <person name="Mondo S."/>
            <person name="Pangilinan J."/>
            <person name="Riley R."/>
            <person name="LaButti K."/>
            <person name="Andreopoulos B."/>
            <person name="Lipzen A."/>
            <person name="Chen C."/>
            <person name="Yan M."/>
            <person name="Daum C."/>
            <person name="Ng V."/>
            <person name="Clum A."/>
            <person name="Steindorff A."/>
            <person name="Ohm R.A."/>
            <person name="Martin F."/>
            <person name="Silar P."/>
            <person name="Natvig D.O."/>
            <person name="Lalanne C."/>
            <person name="Gautier V."/>
            <person name="Ament-Velasquez S.L."/>
            <person name="Kruys A."/>
            <person name="Hutchinson M.I."/>
            <person name="Powell A.J."/>
            <person name="Barry K."/>
            <person name="Miller A.N."/>
            <person name="Grigoriev I.V."/>
            <person name="Debuchy R."/>
            <person name="Gladieux P."/>
            <person name="Hiltunen Thoren M."/>
            <person name="Johannesson H."/>
        </authorList>
    </citation>
    <scope>NUCLEOTIDE SEQUENCE</scope>
    <source>
        <strain evidence="3">CBS 232.78</strain>
    </source>
</reference>
<reference evidence="3" key="2">
    <citation type="submission" date="2023-06" db="EMBL/GenBank/DDBJ databases">
        <authorList>
            <consortium name="Lawrence Berkeley National Laboratory"/>
            <person name="Haridas S."/>
            <person name="Hensen N."/>
            <person name="Bonometti L."/>
            <person name="Westerberg I."/>
            <person name="Brannstrom I.O."/>
            <person name="Guillou S."/>
            <person name="Cros-Aarteil S."/>
            <person name="Calhoun S."/>
            <person name="Kuo A."/>
            <person name="Mondo S."/>
            <person name="Pangilinan J."/>
            <person name="Riley R."/>
            <person name="LaButti K."/>
            <person name="Andreopoulos B."/>
            <person name="Lipzen A."/>
            <person name="Chen C."/>
            <person name="Yanf M."/>
            <person name="Daum C."/>
            <person name="Ng V."/>
            <person name="Clum A."/>
            <person name="Steindorff A."/>
            <person name="Ohm R."/>
            <person name="Martin F."/>
            <person name="Silar P."/>
            <person name="Natvig D."/>
            <person name="Lalanne C."/>
            <person name="Gautier V."/>
            <person name="Ament-velasquez S.L."/>
            <person name="Kruys A."/>
            <person name="Hutchinson M.I."/>
            <person name="Powell A.J."/>
            <person name="Barry K."/>
            <person name="Miller A.N."/>
            <person name="Grigoriev I.V."/>
            <person name="Debuchy R."/>
            <person name="Gladieux P."/>
            <person name="Thoren M.H."/>
            <person name="Johannesson H."/>
        </authorList>
    </citation>
    <scope>NUCLEOTIDE SEQUENCE</scope>
    <source>
        <strain evidence="3">CBS 232.78</strain>
    </source>
</reference>
<comment type="caution">
    <text evidence="3">The sequence shown here is derived from an EMBL/GenBank/DDBJ whole genome shotgun (WGS) entry which is preliminary data.</text>
</comment>
<feature type="compositionally biased region" description="Low complexity" evidence="1">
    <location>
        <begin position="29"/>
        <end position="45"/>
    </location>
</feature>
<organism evidence="3 4">
    <name type="scientific">Podospora didyma</name>
    <dbReference type="NCBI Taxonomy" id="330526"/>
    <lineage>
        <taxon>Eukaryota</taxon>
        <taxon>Fungi</taxon>
        <taxon>Dikarya</taxon>
        <taxon>Ascomycota</taxon>
        <taxon>Pezizomycotina</taxon>
        <taxon>Sordariomycetes</taxon>
        <taxon>Sordariomycetidae</taxon>
        <taxon>Sordariales</taxon>
        <taxon>Podosporaceae</taxon>
        <taxon>Podospora</taxon>
    </lineage>
</organism>
<dbReference type="AlphaFoldDB" id="A0AAE0NHQ3"/>
<keyword evidence="4" id="KW-1185">Reference proteome</keyword>
<dbReference type="Pfam" id="PF12550">
    <property type="entry name" value="GCR1_C"/>
    <property type="match status" value="1"/>
</dbReference>
<sequence>MSLLSNGLTVHIKATDTSPDGLMGVTITATTGPAGPPTTELASPPTTEPAGPPTTELAGPPTIGLAKPPPQHSMSRAIKTVEGLWKEWTVGLYGQPAIRELDSRWGHSWRAGRHTELQWYSLRLEVIREIERVARGRRIGEEAAMYVVDLQQQQTGCSMDQFCKQLRANRKVQLAAKKKIRK</sequence>
<feature type="domain" description="Transcription activator GCR1-like" evidence="2">
    <location>
        <begin position="73"/>
        <end position="149"/>
    </location>
</feature>
<gene>
    <name evidence="3" type="ORF">B0H63DRAFT_213524</name>
</gene>
<feature type="region of interest" description="Disordered" evidence="1">
    <location>
        <begin position="29"/>
        <end position="73"/>
    </location>
</feature>
<evidence type="ECO:0000259" key="2">
    <source>
        <dbReference type="Pfam" id="PF12550"/>
    </source>
</evidence>
<dbReference type="InterPro" id="IPR052146">
    <property type="entry name" value="HOT1"/>
</dbReference>
<dbReference type="PANTHER" id="PTHR37784">
    <property type="entry name" value="PROTEIN MSN1"/>
    <property type="match status" value="1"/>
</dbReference>
<dbReference type="GO" id="GO:0060963">
    <property type="term" value="P:positive regulation of ribosomal protein gene transcription by RNA polymerase II"/>
    <property type="evidence" value="ECO:0007669"/>
    <property type="project" value="TreeGrafter"/>
</dbReference>
<proteinExistence type="predicted"/>
<evidence type="ECO:0000313" key="4">
    <source>
        <dbReference type="Proteomes" id="UP001285441"/>
    </source>
</evidence>
<dbReference type="Proteomes" id="UP001285441">
    <property type="component" value="Unassembled WGS sequence"/>
</dbReference>
<dbReference type="EMBL" id="JAULSW010000005">
    <property type="protein sequence ID" value="KAK3381748.1"/>
    <property type="molecule type" value="Genomic_DNA"/>
</dbReference>
<name>A0AAE0NHQ3_9PEZI</name>